<evidence type="ECO:0000313" key="3">
    <source>
        <dbReference type="Proteomes" id="UP000799049"/>
    </source>
</evidence>
<keyword evidence="3" id="KW-1185">Reference proteome</keyword>
<protein>
    <submittedName>
        <fullName evidence="2">Mitochondrial mitochondrial IMS protein UPS1</fullName>
    </submittedName>
</protein>
<evidence type="ECO:0000313" key="2">
    <source>
        <dbReference type="EMBL" id="KAF0852517.1"/>
    </source>
</evidence>
<dbReference type="Pfam" id="PF04707">
    <property type="entry name" value="PRELI"/>
    <property type="match status" value="1"/>
</dbReference>
<name>A0A8K0AGK2_ANDGO</name>
<organism evidence="2 3">
    <name type="scientific">Andalucia godoyi</name>
    <name type="common">Flagellate</name>
    <dbReference type="NCBI Taxonomy" id="505711"/>
    <lineage>
        <taxon>Eukaryota</taxon>
        <taxon>Discoba</taxon>
        <taxon>Jakobida</taxon>
        <taxon>Andalucina</taxon>
        <taxon>Andaluciidae</taxon>
        <taxon>Andalucia</taxon>
    </lineage>
</organism>
<dbReference type="PROSITE" id="PS50904">
    <property type="entry name" value="PRELI_MSF1"/>
    <property type="match status" value="1"/>
</dbReference>
<dbReference type="AlphaFoldDB" id="A0A8K0AGK2"/>
<dbReference type="InterPro" id="IPR037365">
    <property type="entry name" value="Slowmo/Ups"/>
</dbReference>
<evidence type="ECO:0000259" key="1">
    <source>
        <dbReference type="PROSITE" id="PS50904"/>
    </source>
</evidence>
<dbReference type="InterPro" id="IPR006797">
    <property type="entry name" value="PRELI/MSF1_dom"/>
</dbReference>
<dbReference type="OrthoDB" id="407630at2759"/>
<comment type="caution">
    <text evidence="2">The sequence shown here is derived from an EMBL/GenBank/DDBJ whole genome shotgun (WGS) entry which is preliminary data.</text>
</comment>
<dbReference type="GO" id="GO:0005758">
    <property type="term" value="C:mitochondrial intermembrane space"/>
    <property type="evidence" value="ECO:0007669"/>
    <property type="project" value="InterPro"/>
</dbReference>
<gene>
    <name evidence="2" type="ORF">ANDGO_00611</name>
</gene>
<dbReference type="PANTHER" id="PTHR11158">
    <property type="entry name" value="MSF1/PX19 RELATED"/>
    <property type="match status" value="1"/>
</dbReference>
<reference evidence="2" key="1">
    <citation type="submission" date="2019-09" db="EMBL/GenBank/DDBJ databases">
        <title>The Mitochondrial Proteome of the Jakobid, Andalucia godoyi, a Protist With the Most Gene-Rich and Bacteria-Like Mitochondrial Genome.</title>
        <authorList>
            <person name="Gray M.W."/>
            <person name="Burger G."/>
            <person name="Derelle R."/>
            <person name="Klimes V."/>
            <person name="Leger M."/>
            <person name="Sarrasin M."/>
            <person name="Vlcek C."/>
            <person name="Roger A.J."/>
            <person name="Elias M."/>
            <person name="Lang B.F."/>
        </authorList>
    </citation>
    <scope>NUCLEOTIDE SEQUENCE</scope>
    <source>
        <strain evidence="2">And28</strain>
    </source>
</reference>
<proteinExistence type="predicted"/>
<sequence>MRLWTREHVYDHSWDLVTFAHWNKYPHSKYSHVLDVAVLDQHVDVTAGTLHTTRLFQCEGNTPSFMKIFIGGSMNHAYMIEKSVVNARDRKMVLKAHNISFSNFLEIVETCTYSPHPEIQGKTLFVQEACIKAYLPTSLLKGKAEGWGIANFNKNSPKGVEVINELCNKLGKQESPQQEIEFLQAAE</sequence>
<dbReference type="Proteomes" id="UP000799049">
    <property type="component" value="Unassembled WGS sequence"/>
</dbReference>
<accession>A0A8K0AGK2</accession>
<feature type="domain" description="PRELI/MSF1" evidence="1">
    <location>
        <begin position="1"/>
        <end position="175"/>
    </location>
</feature>
<dbReference type="EMBL" id="VRVR01000032">
    <property type="protein sequence ID" value="KAF0852517.1"/>
    <property type="molecule type" value="Genomic_DNA"/>
</dbReference>